<evidence type="ECO:0000256" key="1">
    <source>
        <dbReference type="ARBA" id="ARBA00008791"/>
    </source>
</evidence>
<accession>A0ABV3W5G1</accession>
<proteinExistence type="inferred from homology"/>
<dbReference type="PANTHER" id="PTHR46268:SF6">
    <property type="entry name" value="UNIVERSAL STRESS PROTEIN UP12"/>
    <property type="match status" value="1"/>
</dbReference>
<dbReference type="EMBL" id="JBFPKE010000001">
    <property type="protein sequence ID" value="MEX3748430.1"/>
    <property type="molecule type" value="Genomic_DNA"/>
</dbReference>
<protein>
    <submittedName>
        <fullName evidence="3">Universal stress protein</fullName>
    </submittedName>
</protein>
<gene>
    <name evidence="3" type="ORF">AB3X84_00270</name>
</gene>
<dbReference type="PANTHER" id="PTHR46268">
    <property type="entry name" value="STRESS RESPONSE PROTEIN NHAX"/>
    <property type="match status" value="1"/>
</dbReference>
<name>A0ABV3W5G1_9BURK</name>
<comment type="caution">
    <text evidence="3">The sequence shown here is derived from an EMBL/GenBank/DDBJ whole genome shotgun (WGS) entry which is preliminary data.</text>
</comment>
<dbReference type="InterPro" id="IPR006016">
    <property type="entry name" value="UspA"/>
</dbReference>
<evidence type="ECO:0000313" key="4">
    <source>
        <dbReference type="Proteomes" id="UP001558535"/>
    </source>
</evidence>
<dbReference type="RefSeq" id="WP_310107982.1">
    <property type="nucleotide sequence ID" value="NZ_CP168530.1"/>
</dbReference>
<evidence type="ECO:0000259" key="2">
    <source>
        <dbReference type="Pfam" id="PF00582"/>
    </source>
</evidence>
<dbReference type="Gene3D" id="3.40.50.620">
    <property type="entry name" value="HUPs"/>
    <property type="match status" value="1"/>
</dbReference>
<reference evidence="3 4" key="1">
    <citation type="submission" date="2024-07" db="EMBL/GenBank/DDBJ databases">
        <title>A survey of Mimosa microsymbionts across Brazilian biomes reveals a high diversity of Paraburkholderia nodulating endemic species, but also that Cupriavidus is common as a symbiont of widespread species.</title>
        <authorList>
            <person name="Rouws L."/>
            <person name="Barauna A."/>
            <person name="Beukes C."/>
            <person name="Rouws J.R.C."/>
            <person name="De Faria S.M."/>
            <person name="Gross E."/>
            <person name="Bueno Dos Reis Junior F."/>
            <person name="Simon M.F."/>
            <person name="Maluk M."/>
            <person name="Odee D.W."/>
            <person name="Kenicer G."/>
            <person name="Young J.P.W."/>
            <person name="Reis V.M."/>
            <person name="Zilli J."/>
            <person name="James E.K."/>
        </authorList>
    </citation>
    <scope>NUCLEOTIDE SEQUENCE [LARGE SCALE GENOMIC DNA]</scope>
    <source>
        <strain evidence="3 4">BR14375</strain>
    </source>
</reference>
<dbReference type="CDD" id="cd00293">
    <property type="entry name" value="USP-like"/>
    <property type="match status" value="1"/>
</dbReference>
<organism evidence="3 4">
    <name type="scientific">Paraburkholderia phenoliruptrix</name>
    <dbReference type="NCBI Taxonomy" id="252970"/>
    <lineage>
        <taxon>Bacteria</taxon>
        <taxon>Pseudomonadati</taxon>
        <taxon>Pseudomonadota</taxon>
        <taxon>Betaproteobacteria</taxon>
        <taxon>Burkholderiales</taxon>
        <taxon>Burkholderiaceae</taxon>
        <taxon>Paraburkholderia</taxon>
    </lineage>
</organism>
<feature type="domain" description="UspA" evidence="2">
    <location>
        <begin position="1"/>
        <end position="146"/>
    </location>
</feature>
<dbReference type="InterPro" id="IPR014729">
    <property type="entry name" value="Rossmann-like_a/b/a_fold"/>
</dbReference>
<dbReference type="Pfam" id="PF00582">
    <property type="entry name" value="Usp"/>
    <property type="match status" value="1"/>
</dbReference>
<dbReference type="SUPFAM" id="SSF52402">
    <property type="entry name" value="Adenine nucleotide alpha hydrolases-like"/>
    <property type="match status" value="1"/>
</dbReference>
<sequence>MYQKIVVALDGSESSRNALHEALELAQLTKGRIHAIYIVDPWSMSPYSGYVDPEQLRAVLREDGRMALEGAREAMANRGVSGDSEMEETQDPADDVPRCLARCVHRQSADLVVMGTQGRRGIGRWLLGSVAETFVRGAEVPVLLVRCVREVEQRPRQARFKADSLS</sequence>
<dbReference type="PRINTS" id="PR01438">
    <property type="entry name" value="UNVRSLSTRESS"/>
</dbReference>
<dbReference type="InterPro" id="IPR006015">
    <property type="entry name" value="Universal_stress_UspA"/>
</dbReference>
<dbReference type="Proteomes" id="UP001558535">
    <property type="component" value="Unassembled WGS sequence"/>
</dbReference>
<evidence type="ECO:0000313" key="3">
    <source>
        <dbReference type="EMBL" id="MEX3748430.1"/>
    </source>
</evidence>
<keyword evidence="4" id="KW-1185">Reference proteome</keyword>
<comment type="similarity">
    <text evidence="1">Belongs to the universal stress protein A family.</text>
</comment>